<proteinExistence type="inferred from homology"/>
<feature type="transmembrane region" description="Helical" evidence="8">
    <location>
        <begin position="141"/>
        <end position="159"/>
    </location>
</feature>
<feature type="transmembrane region" description="Helical" evidence="8">
    <location>
        <begin position="209"/>
        <end position="231"/>
    </location>
</feature>
<feature type="transmembrane region" description="Helical" evidence="8">
    <location>
        <begin position="298"/>
        <end position="320"/>
    </location>
</feature>
<dbReference type="GO" id="GO:0022857">
    <property type="term" value="F:transmembrane transporter activity"/>
    <property type="evidence" value="ECO:0007669"/>
    <property type="project" value="InterPro"/>
</dbReference>
<reference evidence="9" key="1">
    <citation type="journal article" date="2021" name="PeerJ">
        <title>Extensive microbial diversity within the chicken gut microbiome revealed by metagenomics and culture.</title>
        <authorList>
            <person name="Gilroy R."/>
            <person name="Ravi A."/>
            <person name="Getino M."/>
            <person name="Pursley I."/>
            <person name="Horton D.L."/>
            <person name="Alikhan N.F."/>
            <person name="Baker D."/>
            <person name="Gharbi K."/>
            <person name="Hall N."/>
            <person name="Watson M."/>
            <person name="Adriaenssens E.M."/>
            <person name="Foster-Nyarko E."/>
            <person name="Jarju S."/>
            <person name="Secka A."/>
            <person name="Antonio M."/>
            <person name="Oren A."/>
            <person name="Chaudhuri R.R."/>
            <person name="La Ragione R."/>
            <person name="Hildebrand F."/>
            <person name="Pallen M.J."/>
        </authorList>
    </citation>
    <scope>NUCLEOTIDE SEQUENCE</scope>
    <source>
        <strain evidence="9">ChiGjej6B6-11269</strain>
    </source>
</reference>
<protein>
    <submittedName>
        <fullName evidence="9">Iron ABC transporter permease</fullName>
    </submittedName>
</protein>
<dbReference type="InterPro" id="IPR037294">
    <property type="entry name" value="ABC_BtuC-like"/>
</dbReference>
<keyword evidence="4" id="KW-1003">Cell membrane</keyword>
<comment type="subcellular location">
    <subcellularLocation>
        <location evidence="1">Cell membrane</location>
        <topology evidence="1">Multi-pass membrane protein</topology>
    </subcellularLocation>
</comment>
<keyword evidence="3" id="KW-0813">Transport</keyword>
<dbReference type="AlphaFoldDB" id="A0A9D2UVQ0"/>
<evidence type="ECO:0000256" key="5">
    <source>
        <dbReference type="ARBA" id="ARBA00022692"/>
    </source>
</evidence>
<keyword evidence="7 8" id="KW-0472">Membrane</keyword>
<dbReference type="EMBL" id="DYWI01000028">
    <property type="protein sequence ID" value="HJF64826.1"/>
    <property type="molecule type" value="Genomic_DNA"/>
</dbReference>
<gene>
    <name evidence="9" type="ORF">K8U77_01745</name>
</gene>
<evidence type="ECO:0000256" key="7">
    <source>
        <dbReference type="ARBA" id="ARBA00023136"/>
    </source>
</evidence>
<feature type="transmembrane region" description="Helical" evidence="8">
    <location>
        <begin position="166"/>
        <end position="189"/>
    </location>
</feature>
<feature type="transmembrane region" description="Helical" evidence="8">
    <location>
        <begin position="117"/>
        <end position="135"/>
    </location>
</feature>
<dbReference type="Gene3D" id="1.10.3470.10">
    <property type="entry name" value="ABC transporter involved in vitamin B12 uptake, BtuC"/>
    <property type="match status" value="1"/>
</dbReference>
<dbReference type="PANTHER" id="PTHR30472:SF25">
    <property type="entry name" value="ABC TRANSPORTER PERMEASE PROTEIN MJ0876-RELATED"/>
    <property type="match status" value="1"/>
</dbReference>
<comment type="similarity">
    <text evidence="2">Belongs to the binding-protein-dependent transport system permease family. FecCD subfamily.</text>
</comment>
<evidence type="ECO:0000256" key="8">
    <source>
        <dbReference type="SAM" id="Phobius"/>
    </source>
</evidence>
<feature type="transmembrane region" description="Helical" evidence="8">
    <location>
        <begin position="32"/>
        <end position="50"/>
    </location>
</feature>
<feature type="transmembrane region" description="Helical" evidence="8">
    <location>
        <begin position="84"/>
        <end position="105"/>
    </location>
</feature>
<dbReference type="CDD" id="cd06550">
    <property type="entry name" value="TM_ABC_iron-siderophores_like"/>
    <property type="match status" value="1"/>
</dbReference>
<dbReference type="PANTHER" id="PTHR30472">
    <property type="entry name" value="FERRIC ENTEROBACTIN TRANSPORT SYSTEM PERMEASE PROTEIN"/>
    <property type="match status" value="1"/>
</dbReference>
<comment type="caution">
    <text evidence="9">The sequence shown here is derived from an EMBL/GenBank/DDBJ whole genome shotgun (WGS) entry which is preliminary data.</text>
</comment>
<sequence length="353" mass="34409">MSFALQHGSGRSARGEALGEGVSCRSSYAPRFAALTVLLVVVCIAAAVMGPSDVNASDLFALLCGAPLDEGARNILVNVRLPRVAAAALAGCALAAAGAVIQGVLNNPLASPNVIGVNAGAGLAVLASAALFPAAAMLTPVAAFMGALAAATAVFLISAGSGASKLAVILAGMALTAIFGAGMNAVLIVDPDAYVGSSGFLVGGVAGTRIDALGAPAAGIAAGLAASLLLARRLDILSLGDAAAHALGVGVAQSRFACLSVAALLAGSAVSIAGLLGFVGLVVPHLVRYFFGHSSRVVIAASALAGASLVVACDLVARVAFAPYEVPVGILMALLGGPFFIYLVLKAKGASNE</sequence>
<organism evidence="9 10">
    <name type="scientific">Slackia equolifaciens</name>
    <dbReference type="NCBI Taxonomy" id="498718"/>
    <lineage>
        <taxon>Bacteria</taxon>
        <taxon>Bacillati</taxon>
        <taxon>Actinomycetota</taxon>
        <taxon>Coriobacteriia</taxon>
        <taxon>Eggerthellales</taxon>
        <taxon>Eggerthellaceae</taxon>
        <taxon>Slackia</taxon>
    </lineage>
</organism>
<feature type="transmembrane region" description="Helical" evidence="8">
    <location>
        <begin position="326"/>
        <end position="345"/>
    </location>
</feature>
<keyword evidence="5 8" id="KW-0812">Transmembrane</keyword>
<evidence type="ECO:0000256" key="1">
    <source>
        <dbReference type="ARBA" id="ARBA00004651"/>
    </source>
</evidence>
<dbReference type="InterPro" id="IPR000522">
    <property type="entry name" value="ABC_transptr_permease_BtuC"/>
</dbReference>
<evidence type="ECO:0000256" key="4">
    <source>
        <dbReference type="ARBA" id="ARBA00022475"/>
    </source>
</evidence>
<evidence type="ECO:0000256" key="6">
    <source>
        <dbReference type="ARBA" id="ARBA00022989"/>
    </source>
</evidence>
<evidence type="ECO:0000256" key="3">
    <source>
        <dbReference type="ARBA" id="ARBA00022448"/>
    </source>
</evidence>
<dbReference type="GO" id="GO:0005886">
    <property type="term" value="C:plasma membrane"/>
    <property type="evidence" value="ECO:0007669"/>
    <property type="project" value="UniProtKB-SubCell"/>
</dbReference>
<keyword evidence="6 8" id="KW-1133">Transmembrane helix</keyword>
<accession>A0A9D2UVQ0</accession>
<dbReference type="Pfam" id="PF01032">
    <property type="entry name" value="FecCD"/>
    <property type="match status" value="1"/>
</dbReference>
<evidence type="ECO:0000256" key="2">
    <source>
        <dbReference type="ARBA" id="ARBA00007935"/>
    </source>
</evidence>
<dbReference type="Proteomes" id="UP000786989">
    <property type="component" value="Unassembled WGS sequence"/>
</dbReference>
<name>A0A9D2UVQ0_9ACTN</name>
<evidence type="ECO:0000313" key="9">
    <source>
        <dbReference type="EMBL" id="HJF64826.1"/>
    </source>
</evidence>
<evidence type="ECO:0000313" key="10">
    <source>
        <dbReference type="Proteomes" id="UP000786989"/>
    </source>
</evidence>
<dbReference type="SUPFAM" id="SSF81345">
    <property type="entry name" value="ABC transporter involved in vitamin B12 uptake, BtuC"/>
    <property type="match status" value="1"/>
</dbReference>
<reference evidence="9" key="2">
    <citation type="submission" date="2021-09" db="EMBL/GenBank/DDBJ databases">
        <authorList>
            <person name="Gilroy R."/>
        </authorList>
    </citation>
    <scope>NUCLEOTIDE SEQUENCE</scope>
    <source>
        <strain evidence="9">ChiGjej6B6-11269</strain>
    </source>
</reference>